<gene>
    <name evidence="2" type="ORF">SAMN05216252_11459</name>
</gene>
<dbReference type="Proteomes" id="UP000198280">
    <property type="component" value="Unassembled WGS sequence"/>
</dbReference>
<feature type="compositionally biased region" description="Low complexity" evidence="1">
    <location>
        <begin position="297"/>
        <end position="319"/>
    </location>
</feature>
<feature type="region of interest" description="Disordered" evidence="1">
    <location>
        <begin position="297"/>
        <end position="331"/>
    </location>
</feature>
<dbReference type="AlphaFoldDB" id="A0A239JW31"/>
<dbReference type="RefSeq" id="WP_089226183.1">
    <property type="nucleotide sequence ID" value="NZ_FZOF01000014.1"/>
</dbReference>
<accession>A0A239JW31</accession>
<proteinExistence type="predicted"/>
<protein>
    <submittedName>
        <fullName evidence="2">Uncharacterized protein</fullName>
    </submittedName>
</protein>
<name>A0A239JW31_9ACTN</name>
<evidence type="ECO:0000313" key="3">
    <source>
        <dbReference type="Proteomes" id="UP000198280"/>
    </source>
</evidence>
<organism evidence="2 3">
    <name type="scientific">Actinacidiphila glaucinigra</name>
    <dbReference type="NCBI Taxonomy" id="235986"/>
    <lineage>
        <taxon>Bacteria</taxon>
        <taxon>Bacillati</taxon>
        <taxon>Actinomycetota</taxon>
        <taxon>Actinomycetes</taxon>
        <taxon>Kitasatosporales</taxon>
        <taxon>Streptomycetaceae</taxon>
        <taxon>Actinacidiphila</taxon>
    </lineage>
</organism>
<evidence type="ECO:0000256" key="1">
    <source>
        <dbReference type="SAM" id="MobiDB-lite"/>
    </source>
</evidence>
<sequence length="331" mass="36055">MTTTPAAAPPQPYRWALSRARGGAPPDRLGTLTEGAARPALWYLPELTVCTGKVLARSGGADLCFVGRSLDSMYDLLTGAFEGSSREGRLLRLPLSLRLRPHPPLAHRARLREHLAAAGLAPHALARRTRPVALVDLVAGGGTYDTLFAALADWVRESREPWPVIRRKLRFVGVTHRRRTSPNTWRWQQNTAGGWARSLPSGHVAGVSLHPGVWSYFGDRQAKLQPSFPPPRWFDAYAAEPWRGPDLPAALAESLALVEAGRGRPVRGELVRVIAREPGFADREVRALVAPLRGLAPSRSRPGAVSRGRSGSRQRSLPRASMTGRSRSSSA</sequence>
<dbReference type="EMBL" id="FZOF01000014">
    <property type="protein sequence ID" value="SNT09995.1"/>
    <property type="molecule type" value="Genomic_DNA"/>
</dbReference>
<reference evidence="2 3" key="1">
    <citation type="submission" date="2017-06" db="EMBL/GenBank/DDBJ databases">
        <authorList>
            <person name="Kim H.J."/>
            <person name="Triplett B.A."/>
        </authorList>
    </citation>
    <scope>NUCLEOTIDE SEQUENCE [LARGE SCALE GENOMIC DNA]</scope>
    <source>
        <strain evidence="2 3">CGMCC 4.1858</strain>
    </source>
</reference>
<dbReference type="OrthoDB" id="7625563at2"/>
<keyword evidence="3" id="KW-1185">Reference proteome</keyword>
<evidence type="ECO:0000313" key="2">
    <source>
        <dbReference type="EMBL" id="SNT09995.1"/>
    </source>
</evidence>